<dbReference type="InterPro" id="IPR010140">
    <property type="entry name" value="Histidinol_P_phosphatase_HisJ"/>
</dbReference>
<name>A0A6N7UXF8_9FIRM</name>
<evidence type="ECO:0000256" key="1">
    <source>
        <dbReference type="ARBA" id="ARBA00004970"/>
    </source>
</evidence>
<reference evidence="10 11" key="1">
    <citation type="submission" date="2019-08" db="EMBL/GenBank/DDBJ databases">
        <title>In-depth cultivation of the pig gut microbiome towards novel bacterial diversity and tailored functional studies.</title>
        <authorList>
            <person name="Wylensek D."/>
            <person name="Hitch T.C.A."/>
            <person name="Clavel T."/>
        </authorList>
    </citation>
    <scope>NUCLEOTIDE SEQUENCE [LARGE SCALE GENOMIC DNA]</scope>
    <source>
        <strain evidence="10 11">68-1-5</strain>
    </source>
</reference>
<evidence type="ECO:0000256" key="6">
    <source>
        <dbReference type="ARBA" id="ARBA00023102"/>
    </source>
</evidence>
<evidence type="ECO:0000256" key="4">
    <source>
        <dbReference type="ARBA" id="ARBA00022605"/>
    </source>
</evidence>
<evidence type="ECO:0000256" key="7">
    <source>
        <dbReference type="ARBA" id="ARBA00049158"/>
    </source>
</evidence>
<accession>A0A6N7UXF8</accession>
<evidence type="ECO:0000256" key="2">
    <source>
        <dbReference type="ARBA" id="ARBA00009152"/>
    </source>
</evidence>
<dbReference type="UniPathway" id="UPA00031">
    <property type="reaction ID" value="UER00013"/>
</dbReference>
<keyword evidence="6 8" id="KW-0368">Histidine biosynthesis</keyword>
<keyword evidence="11" id="KW-1185">Reference proteome</keyword>
<dbReference type="PANTHER" id="PTHR21039">
    <property type="entry name" value="HISTIDINOL PHOSPHATASE-RELATED"/>
    <property type="match status" value="1"/>
</dbReference>
<dbReference type="Proteomes" id="UP000434409">
    <property type="component" value="Unassembled WGS sequence"/>
</dbReference>
<comment type="pathway">
    <text evidence="1 8">Amino-acid biosynthesis; L-histidine biosynthesis; L-histidine from 5-phospho-alpha-D-ribose 1-diphosphate: step 8/9.</text>
</comment>
<dbReference type="InterPro" id="IPR016195">
    <property type="entry name" value="Pol/histidinol_Pase-like"/>
</dbReference>
<dbReference type="EC" id="3.1.3.15" evidence="3 8"/>
<sequence length="267" mass="30808">MRADVHMHTAFSHDSQAKPEEMIEGAIQKQMKKICLTDHFDKDDMEWGEECIFPVEEYFKALQPLKEAYRDKIDVGIGVELGLRPYLGKYYRELTASHPFDFIIGSVHCIQGEDPAKGVLFQGKTDMEVYKQAMEANLASVRACEEFDVLGHLDYVVRYGREKEGSYRLEPLMEIIDEILRLLVDRRQGLEVNTAGLKYGLSFPHPHKRILQRYRELGGEIITMGSDAHSPEHIGYRFTQGVEYLKACGFKYYTEFSSRIPVFKQLP</sequence>
<dbReference type="InterPro" id="IPR003141">
    <property type="entry name" value="Pol/His_phosphatase_N"/>
</dbReference>
<protein>
    <recommendedName>
        <fullName evidence="3 8">Histidinol-phosphatase</fullName>
        <shortName evidence="8">HolPase</shortName>
        <ecNumber evidence="3 8">3.1.3.15</ecNumber>
    </recommendedName>
</protein>
<evidence type="ECO:0000313" key="11">
    <source>
        <dbReference type="Proteomes" id="UP000434409"/>
    </source>
</evidence>
<evidence type="ECO:0000259" key="9">
    <source>
        <dbReference type="SMART" id="SM00481"/>
    </source>
</evidence>
<comment type="caution">
    <text evidence="10">The sequence shown here is derived from an EMBL/GenBank/DDBJ whole genome shotgun (WGS) entry which is preliminary data.</text>
</comment>
<evidence type="ECO:0000256" key="3">
    <source>
        <dbReference type="ARBA" id="ARBA00013085"/>
    </source>
</evidence>
<dbReference type="SUPFAM" id="SSF89550">
    <property type="entry name" value="PHP domain-like"/>
    <property type="match status" value="1"/>
</dbReference>
<feature type="domain" description="Polymerase/histidinol phosphatase N-terminal" evidence="9">
    <location>
        <begin position="3"/>
        <end position="85"/>
    </location>
</feature>
<keyword evidence="5 8" id="KW-0378">Hydrolase</keyword>
<dbReference type="GO" id="GO:0004401">
    <property type="term" value="F:histidinol-phosphatase activity"/>
    <property type="evidence" value="ECO:0007669"/>
    <property type="project" value="UniProtKB-UniRule"/>
</dbReference>
<keyword evidence="4 8" id="KW-0028">Amino-acid biosynthesis</keyword>
<dbReference type="AlphaFoldDB" id="A0A6N7UXF8"/>
<evidence type="ECO:0000256" key="5">
    <source>
        <dbReference type="ARBA" id="ARBA00022801"/>
    </source>
</evidence>
<comment type="similarity">
    <text evidence="2 8">Belongs to the PHP hydrolase family. HisK subfamily.</text>
</comment>
<evidence type="ECO:0000313" key="10">
    <source>
        <dbReference type="EMBL" id="MSR92985.1"/>
    </source>
</evidence>
<dbReference type="InterPro" id="IPR004013">
    <property type="entry name" value="PHP_dom"/>
</dbReference>
<dbReference type="Gene3D" id="3.20.20.140">
    <property type="entry name" value="Metal-dependent hydrolases"/>
    <property type="match status" value="1"/>
</dbReference>
<evidence type="ECO:0000256" key="8">
    <source>
        <dbReference type="RuleBase" id="RU366003"/>
    </source>
</evidence>
<proteinExistence type="inferred from homology"/>
<dbReference type="GO" id="GO:0005737">
    <property type="term" value="C:cytoplasm"/>
    <property type="evidence" value="ECO:0007669"/>
    <property type="project" value="TreeGrafter"/>
</dbReference>
<dbReference type="GO" id="GO:0000105">
    <property type="term" value="P:L-histidine biosynthetic process"/>
    <property type="evidence" value="ECO:0007669"/>
    <property type="project" value="UniProtKB-UniRule"/>
</dbReference>
<dbReference type="SMART" id="SM00481">
    <property type="entry name" value="POLIIIAc"/>
    <property type="match status" value="1"/>
</dbReference>
<dbReference type="EMBL" id="VULY01000018">
    <property type="protein sequence ID" value="MSR92985.1"/>
    <property type="molecule type" value="Genomic_DNA"/>
</dbReference>
<organism evidence="10 11">
    <name type="scientific">Suipraeoptans intestinalis</name>
    <dbReference type="NCBI Taxonomy" id="2606628"/>
    <lineage>
        <taxon>Bacteria</taxon>
        <taxon>Bacillati</taxon>
        <taxon>Bacillota</taxon>
        <taxon>Clostridia</taxon>
        <taxon>Lachnospirales</taxon>
        <taxon>Lachnospiraceae</taxon>
        <taxon>Suipraeoptans</taxon>
    </lineage>
</organism>
<comment type="catalytic activity">
    <reaction evidence="7 8">
        <text>L-histidinol phosphate + H2O = L-histidinol + phosphate</text>
        <dbReference type="Rhea" id="RHEA:14465"/>
        <dbReference type="ChEBI" id="CHEBI:15377"/>
        <dbReference type="ChEBI" id="CHEBI:43474"/>
        <dbReference type="ChEBI" id="CHEBI:57699"/>
        <dbReference type="ChEBI" id="CHEBI:57980"/>
        <dbReference type="EC" id="3.1.3.15"/>
    </reaction>
</comment>
<dbReference type="PANTHER" id="PTHR21039:SF0">
    <property type="entry name" value="HISTIDINOL-PHOSPHATASE"/>
    <property type="match status" value="1"/>
</dbReference>
<dbReference type="NCBIfam" id="TIGR01856">
    <property type="entry name" value="hisJ_fam"/>
    <property type="match status" value="1"/>
</dbReference>
<dbReference type="RefSeq" id="WP_154475627.1">
    <property type="nucleotide sequence ID" value="NZ_VULY01000018.1"/>
</dbReference>
<gene>
    <name evidence="10" type="ORF">FYJ34_01500</name>
</gene>
<dbReference type="Pfam" id="PF02811">
    <property type="entry name" value="PHP"/>
    <property type="match status" value="1"/>
</dbReference>